<gene>
    <name evidence="2" type="ORF">LNTAR_08256</name>
</gene>
<feature type="transmembrane region" description="Helical" evidence="1">
    <location>
        <begin position="21"/>
        <end position="40"/>
    </location>
</feature>
<dbReference type="Proteomes" id="UP000004947">
    <property type="component" value="Unassembled WGS sequence"/>
</dbReference>
<dbReference type="EMBL" id="ABCK01000027">
    <property type="protein sequence ID" value="EDM25600.1"/>
    <property type="molecule type" value="Genomic_DNA"/>
</dbReference>
<keyword evidence="1" id="KW-1133">Transmembrane helix</keyword>
<evidence type="ECO:0000313" key="3">
    <source>
        <dbReference type="Proteomes" id="UP000004947"/>
    </source>
</evidence>
<evidence type="ECO:0008006" key="4">
    <source>
        <dbReference type="Google" id="ProtNLM"/>
    </source>
</evidence>
<keyword evidence="1" id="KW-0472">Membrane</keyword>
<dbReference type="RefSeq" id="WP_007280642.1">
    <property type="nucleotide sequence ID" value="NZ_ABCK01000027.1"/>
</dbReference>
<accession>A6DS25</accession>
<comment type="caution">
    <text evidence="2">The sequence shown here is derived from an EMBL/GenBank/DDBJ whole genome shotgun (WGS) entry which is preliminary data.</text>
</comment>
<name>A6DS25_9BACT</name>
<organism evidence="2 3">
    <name type="scientific">Lentisphaera araneosa HTCC2155</name>
    <dbReference type="NCBI Taxonomy" id="313628"/>
    <lineage>
        <taxon>Bacteria</taxon>
        <taxon>Pseudomonadati</taxon>
        <taxon>Lentisphaerota</taxon>
        <taxon>Lentisphaeria</taxon>
        <taxon>Lentisphaerales</taxon>
        <taxon>Lentisphaeraceae</taxon>
        <taxon>Lentisphaera</taxon>
    </lineage>
</organism>
<keyword evidence="1" id="KW-0812">Transmembrane</keyword>
<sequence>MSKRKTIANLPVLPEKKDQRRLTLLGILLVLVVQFSLISWNTQKLEEQSVKYSNENIIGEWVNDGKVFKSFSFHADGTCETANFDLPFEKVNDNEYLLYSFDMRPIYSVKYIDWKNIEVQSKITEKNISTYTRKL</sequence>
<evidence type="ECO:0000313" key="2">
    <source>
        <dbReference type="EMBL" id="EDM25600.1"/>
    </source>
</evidence>
<dbReference type="STRING" id="313628.LNTAR_08256"/>
<dbReference type="AlphaFoldDB" id="A6DS25"/>
<keyword evidence="3" id="KW-1185">Reference proteome</keyword>
<reference evidence="2 3" key="1">
    <citation type="journal article" date="2010" name="J. Bacteriol.">
        <title>Genome sequence of Lentisphaera araneosa HTCC2155T, the type species of the order Lentisphaerales in the phylum Lentisphaerae.</title>
        <authorList>
            <person name="Thrash J.C."/>
            <person name="Cho J.C."/>
            <person name="Vergin K.L."/>
            <person name="Morris R.M."/>
            <person name="Giovannoni S.J."/>
        </authorList>
    </citation>
    <scope>NUCLEOTIDE SEQUENCE [LARGE SCALE GENOMIC DNA]</scope>
    <source>
        <strain evidence="2 3">HTCC2155</strain>
    </source>
</reference>
<protein>
    <recommendedName>
        <fullName evidence="4">DUF2850 domain-containing protein</fullName>
    </recommendedName>
</protein>
<evidence type="ECO:0000256" key="1">
    <source>
        <dbReference type="SAM" id="Phobius"/>
    </source>
</evidence>
<proteinExistence type="predicted"/>